<protein>
    <submittedName>
        <fullName evidence="2">Uncharacterized protein</fullName>
    </submittedName>
</protein>
<feature type="compositionally biased region" description="Low complexity" evidence="1">
    <location>
        <begin position="68"/>
        <end position="82"/>
    </location>
</feature>
<name>A0A0W0CLI9_CANGB</name>
<dbReference type="VEuPathDB" id="FungiDB:B1J91_A01193g"/>
<sequence>MRVTKVRSPVKVYEESRETRQRVLSSVKARLELHDDKENITQNITQNITKSSTLNSATHNCTTANGSPKTTTRRTSLPLRPLDTSRHKGYLHDLRRDTVRALQ</sequence>
<dbReference type="VEuPathDB" id="FungiDB:CAGL0A01193g"/>
<dbReference type="EMBL" id="LLZZ01000164">
    <property type="protein sequence ID" value="KTA96970.1"/>
    <property type="molecule type" value="Genomic_DNA"/>
</dbReference>
<feature type="compositionally biased region" description="Polar residues" evidence="1">
    <location>
        <begin position="56"/>
        <end position="67"/>
    </location>
</feature>
<evidence type="ECO:0000313" key="3">
    <source>
        <dbReference type="Proteomes" id="UP000054886"/>
    </source>
</evidence>
<dbReference type="AlphaFoldDB" id="A0A0W0CLI9"/>
<gene>
    <name evidence="2" type="ORF">AO440_000047</name>
</gene>
<reference evidence="2 3" key="1">
    <citation type="submission" date="2015-10" db="EMBL/GenBank/DDBJ databases">
        <title>Draft genomes sequences of Candida glabrata isolates 1A, 1B, 2A, 2B, 3A and 3B.</title>
        <authorList>
            <person name="Haavelsrud O.E."/>
            <person name="Gaustad P."/>
        </authorList>
    </citation>
    <scope>NUCLEOTIDE SEQUENCE [LARGE SCALE GENOMIC DNA]</scope>
    <source>
        <strain evidence="2">910700640</strain>
    </source>
</reference>
<comment type="caution">
    <text evidence="2">The sequence shown here is derived from an EMBL/GenBank/DDBJ whole genome shotgun (WGS) entry which is preliminary data.</text>
</comment>
<feature type="region of interest" description="Disordered" evidence="1">
    <location>
        <begin position="56"/>
        <end position="87"/>
    </location>
</feature>
<dbReference type="Proteomes" id="UP000054886">
    <property type="component" value="Unassembled WGS sequence"/>
</dbReference>
<proteinExistence type="predicted"/>
<dbReference type="VEuPathDB" id="FungiDB:GVI51_A01023"/>
<evidence type="ECO:0000256" key="1">
    <source>
        <dbReference type="SAM" id="MobiDB-lite"/>
    </source>
</evidence>
<organism evidence="2 3">
    <name type="scientific">Candida glabrata</name>
    <name type="common">Yeast</name>
    <name type="synonym">Torulopsis glabrata</name>
    <dbReference type="NCBI Taxonomy" id="5478"/>
    <lineage>
        <taxon>Eukaryota</taxon>
        <taxon>Fungi</taxon>
        <taxon>Dikarya</taxon>
        <taxon>Ascomycota</taxon>
        <taxon>Saccharomycotina</taxon>
        <taxon>Saccharomycetes</taxon>
        <taxon>Saccharomycetales</taxon>
        <taxon>Saccharomycetaceae</taxon>
        <taxon>Nakaseomyces</taxon>
    </lineage>
</organism>
<evidence type="ECO:0000313" key="2">
    <source>
        <dbReference type="EMBL" id="KTA96970.1"/>
    </source>
</evidence>
<dbReference type="VEuPathDB" id="FungiDB:GWK60_A01089"/>
<accession>A0A0W0CLI9</accession>